<accession>A0A9P7G876</accession>
<name>A0A9P7G876_9AGAR</name>
<organism evidence="1 2">
    <name type="scientific">Asterophora parasitica</name>
    <dbReference type="NCBI Taxonomy" id="117018"/>
    <lineage>
        <taxon>Eukaryota</taxon>
        <taxon>Fungi</taxon>
        <taxon>Dikarya</taxon>
        <taxon>Basidiomycota</taxon>
        <taxon>Agaricomycotina</taxon>
        <taxon>Agaricomycetes</taxon>
        <taxon>Agaricomycetidae</taxon>
        <taxon>Agaricales</taxon>
        <taxon>Tricholomatineae</taxon>
        <taxon>Lyophyllaceae</taxon>
        <taxon>Asterophora</taxon>
    </lineage>
</organism>
<evidence type="ECO:0000313" key="2">
    <source>
        <dbReference type="Proteomes" id="UP000775547"/>
    </source>
</evidence>
<dbReference type="EMBL" id="JABCKV010000199">
    <property type="protein sequence ID" value="KAG5642282.1"/>
    <property type="molecule type" value="Genomic_DNA"/>
</dbReference>
<gene>
    <name evidence="1" type="ORF">DXG03_003059</name>
</gene>
<keyword evidence="2" id="KW-1185">Reference proteome</keyword>
<dbReference type="AlphaFoldDB" id="A0A9P7G876"/>
<protein>
    <submittedName>
        <fullName evidence="1">Uncharacterized protein</fullName>
    </submittedName>
</protein>
<comment type="caution">
    <text evidence="1">The sequence shown here is derived from an EMBL/GenBank/DDBJ whole genome shotgun (WGS) entry which is preliminary data.</text>
</comment>
<proteinExistence type="predicted"/>
<evidence type="ECO:0000313" key="1">
    <source>
        <dbReference type="EMBL" id="KAG5642282.1"/>
    </source>
</evidence>
<sequence>MTRYKKNARACAPTPPAIKAVMSYPPGLSLPPPPAPSPIVSDEYRWPLPADEEDELVKLLAGISLVEEAMPYTPSPVKPCWLYQSPQAYIRDVVDAPAPDLPQISIVDISPKVSLPPLLAAIDVLPSPGPPVSATPYTLLDALLDVPYPRCIVIADATEPPKMLKRRKHLLRSERAYRIFQHGLLPKQS</sequence>
<dbReference type="Proteomes" id="UP000775547">
    <property type="component" value="Unassembled WGS sequence"/>
</dbReference>
<reference evidence="1" key="2">
    <citation type="submission" date="2021-10" db="EMBL/GenBank/DDBJ databases">
        <title>Phylogenomics reveals ancestral predisposition of the termite-cultivated fungus Termitomyces towards a domesticated lifestyle.</title>
        <authorList>
            <person name="Auxier B."/>
            <person name="Grum-Grzhimaylo A."/>
            <person name="Cardenas M.E."/>
            <person name="Lodge J.D."/>
            <person name="Laessoe T."/>
            <person name="Pedersen O."/>
            <person name="Smith M.E."/>
            <person name="Kuyper T.W."/>
            <person name="Franco-Molano E.A."/>
            <person name="Baroni T.J."/>
            <person name="Aanen D.K."/>
        </authorList>
    </citation>
    <scope>NUCLEOTIDE SEQUENCE</scope>
    <source>
        <strain evidence="1">AP01</strain>
        <tissue evidence="1">Mycelium</tissue>
    </source>
</reference>
<reference evidence="1" key="1">
    <citation type="submission" date="2020-07" db="EMBL/GenBank/DDBJ databases">
        <authorList>
            <person name="Nieuwenhuis M."/>
            <person name="Van De Peppel L.J.J."/>
        </authorList>
    </citation>
    <scope>NUCLEOTIDE SEQUENCE</scope>
    <source>
        <strain evidence="1">AP01</strain>
        <tissue evidence="1">Mycelium</tissue>
    </source>
</reference>